<reference evidence="7 8" key="1">
    <citation type="journal article" date="2018" name="Mol. Biol. Evol.">
        <title>Broad Genomic Sampling Reveals a Smut Pathogenic Ancestry of the Fungal Clade Ustilaginomycotina.</title>
        <authorList>
            <person name="Kijpornyongpan T."/>
            <person name="Mondo S.J."/>
            <person name="Barry K."/>
            <person name="Sandor L."/>
            <person name="Lee J."/>
            <person name="Lipzen A."/>
            <person name="Pangilinan J."/>
            <person name="LaButti K."/>
            <person name="Hainaut M."/>
            <person name="Henrissat B."/>
            <person name="Grigoriev I.V."/>
            <person name="Spatafora J.W."/>
            <person name="Aime M.C."/>
        </authorList>
    </citation>
    <scope>NUCLEOTIDE SEQUENCE [LARGE SCALE GENOMIC DNA]</scope>
    <source>
        <strain evidence="7 8">MCA 4718</strain>
    </source>
</reference>
<dbReference type="EC" id="3.4.22.49" evidence="2"/>
<dbReference type="Pfam" id="PF03568">
    <property type="entry name" value="Separin_C"/>
    <property type="match status" value="1"/>
</dbReference>
<dbReference type="GO" id="GO:0005737">
    <property type="term" value="C:cytoplasm"/>
    <property type="evidence" value="ECO:0007669"/>
    <property type="project" value="TreeGrafter"/>
</dbReference>
<feature type="domain" description="Peptidase C50" evidence="6">
    <location>
        <begin position="399"/>
        <end position="494"/>
    </location>
</feature>
<evidence type="ECO:0000313" key="8">
    <source>
        <dbReference type="Proteomes" id="UP000245942"/>
    </source>
</evidence>
<protein>
    <recommendedName>
        <fullName evidence="2">separase</fullName>
        <ecNumber evidence="2">3.4.22.49</ecNumber>
    </recommendedName>
</protein>
<dbReference type="EMBL" id="KZ819322">
    <property type="protein sequence ID" value="PWN23381.1"/>
    <property type="molecule type" value="Genomic_DNA"/>
</dbReference>
<dbReference type="PANTHER" id="PTHR12792">
    <property type="entry name" value="EXTRA SPINDLE POLES 1-RELATED"/>
    <property type="match status" value="1"/>
</dbReference>
<dbReference type="STRING" id="1684307.A0A316UG88"/>
<dbReference type="GO" id="GO:0004197">
    <property type="term" value="F:cysteine-type endopeptidase activity"/>
    <property type="evidence" value="ECO:0007669"/>
    <property type="project" value="InterPro"/>
</dbReference>
<feature type="compositionally biased region" description="Acidic residues" evidence="5">
    <location>
        <begin position="58"/>
        <end position="68"/>
    </location>
</feature>
<accession>A0A316UG88</accession>
<evidence type="ECO:0000256" key="3">
    <source>
        <dbReference type="ARBA" id="ARBA00022801"/>
    </source>
</evidence>
<feature type="region of interest" description="Disordered" evidence="5">
    <location>
        <begin position="1"/>
        <end position="68"/>
    </location>
</feature>
<keyword evidence="4" id="KW-0159">Chromosome partition</keyword>
<evidence type="ECO:0000256" key="1">
    <source>
        <dbReference type="ARBA" id="ARBA00000451"/>
    </source>
</evidence>
<evidence type="ECO:0000256" key="5">
    <source>
        <dbReference type="SAM" id="MobiDB-lite"/>
    </source>
</evidence>
<dbReference type="GO" id="GO:0072686">
    <property type="term" value="C:mitotic spindle"/>
    <property type="evidence" value="ECO:0007669"/>
    <property type="project" value="TreeGrafter"/>
</dbReference>
<dbReference type="Proteomes" id="UP000245942">
    <property type="component" value="Unassembled WGS sequence"/>
</dbReference>
<sequence length="593" mass="65967">MAARTIDIRDKLTRETKASSRPSLLAAGPSKTEKVLARGRRAISEEPDESLDSNGPEADADGESTQDEESIMRMFWQGRRDQGLRESVFDEKPSKSSETLPTGWTVVSISLSKERNSIVLTRRSGCATLSDLVFSLPIDRQARREGEEEELTIDAALEEMNDIVTSSNDLTASAKNISDSAEMDARKMWWTGRRELDDRLRLLCESIELRWLGPFKSTFMDPLPVDRDSSAMTVLRSAFDRIVKRLCFPSGTLKKGSKVKLDEAILEVVAGLSSTNVTDEELEDLLHFIADVHQFNGVPVAVDEADLDEITVDLRSALEDFRSTCTKVRRAQQEQEVDHHIFLILDKDTAPIPWESIPALRGRAVCRIPSMSFLQDRVEMARRLGASQDNDGAFHLPRECKTYYLLNPSGDLAKSQKRFEGYLRSIPNSRGLIGKAPGPNEYLDALGSHSLVLYFGHSGGEQYVKTTRLRALQRCAVTMLWGCSSAVLRDQGEYDRTGTPHNYMIAGAPAVVGQLFDATDKELDCLSESVLLHLGLKGEPSEDLKAAMKSSKARFDKMSLARAVAESRDCCRLPYLTGSAPVVYGVPVYFDRD</sequence>
<keyword evidence="8" id="KW-1185">Reference proteome</keyword>
<dbReference type="OrthoDB" id="10255632at2759"/>
<evidence type="ECO:0000313" key="7">
    <source>
        <dbReference type="EMBL" id="PWN23381.1"/>
    </source>
</evidence>
<gene>
    <name evidence="7" type="ORF">BCV69DRAFT_245602</name>
</gene>
<dbReference type="GO" id="GO:0006508">
    <property type="term" value="P:proteolysis"/>
    <property type="evidence" value="ECO:0007669"/>
    <property type="project" value="InterPro"/>
</dbReference>
<organism evidence="7 8">
    <name type="scientific">Pseudomicrostroma glucosiphilum</name>
    <dbReference type="NCBI Taxonomy" id="1684307"/>
    <lineage>
        <taxon>Eukaryota</taxon>
        <taxon>Fungi</taxon>
        <taxon>Dikarya</taxon>
        <taxon>Basidiomycota</taxon>
        <taxon>Ustilaginomycotina</taxon>
        <taxon>Exobasidiomycetes</taxon>
        <taxon>Microstromatales</taxon>
        <taxon>Microstromatales incertae sedis</taxon>
        <taxon>Pseudomicrostroma</taxon>
    </lineage>
</organism>
<proteinExistence type="predicted"/>
<comment type="catalytic activity">
    <reaction evidence="1">
        <text>All bonds known to be hydrolyzed by this endopeptidase have arginine in P1 and an acidic residue in P4. P6 is often occupied by an acidic residue or by a hydroxy-amino-acid residue, the phosphorylation of which enhances cleavage.</text>
        <dbReference type="EC" id="3.4.22.49"/>
    </reaction>
</comment>
<name>A0A316UG88_9BASI</name>
<dbReference type="InterPro" id="IPR005314">
    <property type="entry name" value="Peptidase_C50"/>
</dbReference>
<evidence type="ECO:0000259" key="6">
    <source>
        <dbReference type="PROSITE" id="PS51700"/>
    </source>
</evidence>
<feature type="compositionally biased region" description="Basic and acidic residues" evidence="5">
    <location>
        <begin position="1"/>
        <end position="18"/>
    </location>
</feature>
<dbReference type="GeneID" id="37011897"/>
<dbReference type="GO" id="GO:0051307">
    <property type="term" value="P:meiotic chromosome separation"/>
    <property type="evidence" value="ECO:0007669"/>
    <property type="project" value="TreeGrafter"/>
</dbReference>
<evidence type="ECO:0000256" key="2">
    <source>
        <dbReference type="ARBA" id="ARBA00012489"/>
    </source>
</evidence>
<dbReference type="PROSITE" id="PS51700">
    <property type="entry name" value="SEPARIN"/>
    <property type="match status" value="1"/>
</dbReference>
<dbReference type="AlphaFoldDB" id="A0A316UG88"/>
<dbReference type="InterPro" id="IPR030397">
    <property type="entry name" value="SEPARIN_core_dom"/>
</dbReference>
<dbReference type="GO" id="GO:0005634">
    <property type="term" value="C:nucleus"/>
    <property type="evidence" value="ECO:0007669"/>
    <property type="project" value="InterPro"/>
</dbReference>
<dbReference type="PANTHER" id="PTHR12792:SF0">
    <property type="entry name" value="SEPARIN"/>
    <property type="match status" value="1"/>
</dbReference>
<keyword evidence="3" id="KW-0378">Hydrolase</keyword>
<dbReference type="GO" id="GO:0044732">
    <property type="term" value="C:mitotic spindle pole body"/>
    <property type="evidence" value="ECO:0007669"/>
    <property type="project" value="TreeGrafter"/>
</dbReference>
<evidence type="ECO:0000256" key="4">
    <source>
        <dbReference type="ARBA" id="ARBA00022829"/>
    </source>
</evidence>
<dbReference type="RefSeq" id="XP_025350541.1">
    <property type="nucleotide sequence ID" value="XM_025490163.1"/>
</dbReference>